<sequence length="68" mass="7495">MSRCLSASLLRYDLVDQEGIAAQLCLRPRLSSSPPPPQSSRPCFLMHAKLNIASSRFLMKLGLSLSFS</sequence>
<dbReference type="AlphaFoldDB" id="A0A482XJV0"/>
<evidence type="ECO:0000313" key="1">
    <source>
        <dbReference type="EMBL" id="RZF45561.1"/>
    </source>
</evidence>
<dbReference type="EMBL" id="QKKF02008766">
    <property type="protein sequence ID" value="RZF45561.1"/>
    <property type="molecule type" value="Genomic_DNA"/>
</dbReference>
<dbReference type="Proteomes" id="UP000291343">
    <property type="component" value="Unassembled WGS sequence"/>
</dbReference>
<comment type="caution">
    <text evidence="1">The sequence shown here is derived from an EMBL/GenBank/DDBJ whole genome shotgun (WGS) entry which is preliminary data.</text>
</comment>
<name>A0A482XJV0_LAOST</name>
<keyword evidence="3" id="KW-1185">Reference proteome</keyword>
<evidence type="ECO:0000313" key="3">
    <source>
        <dbReference type="Proteomes" id="UP000291343"/>
    </source>
</evidence>
<accession>A0A482XJV0</accession>
<dbReference type="InParanoid" id="A0A482XJV0"/>
<protein>
    <submittedName>
        <fullName evidence="1">Uncharacterized protein</fullName>
    </submittedName>
</protein>
<gene>
    <name evidence="2" type="ORF">LSTR_LSTR009077</name>
    <name evidence="1" type="ORF">LSTR_LSTR016337</name>
</gene>
<reference evidence="1" key="2">
    <citation type="submission" date="2019-02" db="EMBL/GenBank/DDBJ databases">
        <authorList>
            <person name="Zhu J."/>
            <person name="Jiang F."/>
            <person name="Wang X."/>
            <person name="Yang P."/>
            <person name="Bao Y."/>
            <person name="Zhao W."/>
            <person name="Wang W."/>
            <person name="Lu H."/>
            <person name="Wang Q."/>
            <person name="Cui N."/>
            <person name="Li J."/>
            <person name="Chen X."/>
            <person name="Luo L."/>
            <person name="Yu J."/>
            <person name="Kang L."/>
            <person name="Cui F."/>
        </authorList>
    </citation>
    <scope>NUCLEOTIDE SEQUENCE</scope>
    <source>
        <strain evidence="1">Lst14</strain>
        <tissue evidence="1">Whole body</tissue>
    </source>
</reference>
<organism evidence="1 3">
    <name type="scientific">Laodelphax striatellus</name>
    <name type="common">Small brown planthopper</name>
    <name type="synonym">Delphax striatella</name>
    <dbReference type="NCBI Taxonomy" id="195883"/>
    <lineage>
        <taxon>Eukaryota</taxon>
        <taxon>Metazoa</taxon>
        <taxon>Ecdysozoa</taxon>
        <taxon>Arthropoda</taxon>
        <taxon>Hexapoda</taxon>
        <taxon>Insecta</taxon>
        <taxon>Pterygota</taxon>
        <taxon>Neoptera</taxon>
        <taxon>Paraneoptera</taxon>
        <taxon>Hemiptera</taxon>
        <taxon>Auchenorrhyncha</taxon>
        <taxon>Fulgoroidea</taxon>
        <taxon>Delphacidae</taxon>
        <taxon>Criomorphinae</taxon>
        <taxon>Laodelphax</taxon>
    </lineage>
</organism>
<dbReference type="EMBL" id="QKKF02004048">
    <property type="protein sequence ID" value="RZF47541.1"/>
    <property type="molecule type" value="Genomic_DNA"/>
</dbReference>
<reference evidence="1 3" key="1">
    <citation type="journal article" date="2017" name="Gigascience">
        <title>Genome sequence of the small brown planthopper, Laodelphax striatellus.</title>
        <authorList>
            <person name="Zhu J."/>
            <person name="Jiang F."/>
            <person name="Wang X."/>
            <person name="Yang P."/>
            <person name="Bao Y."/>
            <person name="Zhao W."/>
            <person name="Wang W."/>
            <person name="Lu H."/>
            <person name="Wang Q."/>
            <person name="Cui N."/>
            <person name="Li J."/>
            <person name="Chen X."/>
            <person name="Luo L."/>
            <person name="Yu J."/>
            <person name="Kang L."/>
            <person name="Cui F."/>
        </authorList>
    </citation>
    <scope>NUCLEOTIDE SEQUENCE [LARGE SCALE GENOMIC DNA]</scope>
    <source>
        <strain evidence="1">Lst14</strain>
        <tissue evidence="1">Whole body</tissue>
    </source>
</reference>
<evidence type="ECO:0000313" key="2">
    <source>
        <dbReference type="EMBL" id="RZF47541.1"/>
    </source>
</evidence>
<proteinExistence type="predicted"/>